<organism evidence="1 2">
    <name type="scientific">Ruixingdingia sedimenti</name>
    <dbReference type="NCBI Taxonomy" id="3073604"/>
    <lineage>
        <taxon>Bacteria</taxon>
        <taxon>Pseudomonadati</taxon>
        <taxon>Pseudomonadota</taxon>
        <taxon>Alphaproteobacteria</taxon>
        <taxon>Rhodobacterales</taxon>
        <taxon>Paracoccaceae</taxon>
        <taxon>Ruixingdingia</taxon>
    </lineage>
</organism>
<accession>A0ABU1FEQ0</accession>
<dbReference type="Proteomes" id="UP001247754">
    <property type="component" value="Unassembled WGS sequence"/>
</dbReference>
<comment type="caution">
    <text evidence="1">The sequence shown here is derived from an EMBL/GenBank/DDBJ whole genome shotgun (WGS) entry which is preliminary data.</text>
</comment>
<keyword evidence="2" id="KW-1185">Reference proteome</keyword>
<dbReference type="EMBL" id="JAVKPH010000069">
    <property type="protein sequence ID" value="MDR5655383.1"/>
    <property type="molecule type" value="Genomic_DNA"/>
</dbReference>
<dbReference type="RefSeq" id="WP_310459481.1">
    <property type="nucleotide sequence ID" value="NZ_JAVKPH010000069.1"/>
</dbReference>
<evidence type="ECO:0000313" key="2">
    <source>
        <dbReference type="Proteomes" id="UP001247754"/>
    </source>
</evidence>
<protein>
    <submittedName>
        <fullName evidence="1">Uncharacterized protein</fullName>
    </submittedName>
</protein>
<proteinExistence type="predicted"/>
<evidence type="ECO:0000313" key="1">
    <source>
        <dbReference type="EMBL" id="MDR5655383.1"/>
    </source>
</evidence>
<name>A0ABU1FEQ0_9RHOB</name>
<sequence>MNGIARKEITVTALSAFLRKTPGEALREYFDRPEIGLPTEFDWSVPDADLSGPLLGAIEKMSRVQRDRISNDAERVHGLSDEPGQAAIYSVAEDPAFLDGLANPHARSLWMFLNAQDRFRHAEEVRFTEDRRRGRIWAGYMTDAGCVVQRNASARHAFVSAIKEFSGAAHAHVDIFDRVRTTHEGDECDLVQVTIYREGRPDDLLRFDDRGSLVRQAYRPVFEAAVTYEPATGGIEVIANDKQTRGEIVRATVTHLLGIEFKENRLPLRCYDLSVLLNPYDFPVDPEDGIEGVEVRELRLMPIDDSDFRVTLEKPARADETIWTKAEERFGDRTPLSEGYVVTRAKIAVKLARRPGGDRRRTLTLSITWPHGCDLKDRTATEQMIGEKYLRRWGILVDDLQLFED</sequence>
<gene>
    <name evidence="1" type="ORF">RGD00_22500</name>
</gene>
<reference evidence="1 2" key="1">
    <citation type="submission" date="2023-09" db="EMBL/GenBank/DDBJ databases">
        <title>Xinfangfangia sedmenti sp. nov., isolated the sedment.</title>
        <authorList>
            <person name="Xu L."/>
        </authorList>
    </citation>
    <scope>NUCLEOTIDE SEQUENCE [LARGE SCALE GENOMIC DNA]</scope>
    <source>
        <strain evidence="1 2">LG-4</strain>
    </source>
</reference>